<proteinExistence type="predicted"/>
<comment type="caution">
    <text evidence="2">The sequence shown here is derived from an EMBL/GenBank/DDBJ whole genome shotgun (WGS) entry which is preliminary data.</text>
</comment>
<feature type="transmembrane region" description="Helical" evidence="1">
    <location>
        <begin position="15"/>
        <end position="37"/>
    </location>
</feature>
<organism evidence="2 3">
    <name type="scientific">Candidatus Blackburnbacteria bacterium RIFCSPLOWO2_01_FULL_40_20</name>
    <dbReference type="NCBI Taxonomy" id="1797519"/>
    <lineage>
        <taxon>Bacteria</taxon>
        <taxon>Candidatus Blackburniibacteriota</taxon>
    </lineage>
</organism>
<evidence type="ECO:0000313" key="2">
    <source>
        <dbReference type="EMBL" id="OGY14214.1"/>
    </source>
</evidence>
<gene>
    <name evidence="2" type="ORF">A3A77_01910</name>
</gene>
<dbReference type="Proteomes" id="UP000178659">
    <property type="component" value="Unassembled WGS sequence"/>
</dbReference>
<keyword evidence="1" id="KW-0472">Membrane</keyword>
<name>A0A1G1VFM1_9BACT</name>
<accession>A0A1G1VFM1</accession>
<keyword evidence="1" id="KW-1133">Transmembrane helix</keyword>
<protein>
    <submittedName>
        <fullName evidence="2">Uncharacterized protein</fullName>
    </submittedName>
</protein>
<dbReference type="EMBL" id="MHCC01000001">
    <property type="protein sequence ID" value="OGY14214.1"/>
    <property type="molecule type" value="Genomic_DNA"/>
</dbReference>
<keyword evidence="1" id="KW-0812">Transmembrane</keyword>
<dbReference type="AlphaFoldDB" id="A0A1G1VFM1"/>
<sequence length="61" mass="6969">MTEKSRKGGYAKRPLWQYILMYLVIGGIIYVLIYYFLIRGNYSPSLLSAPAPVQNAPGPRY</sequence>
<reference evidence="2 3" key="1">
    <citation type="journal article" date="2016" name="Nat. Commun.">
        <title>Thousands of microbial genomes shed light on interconnected biogeochemical processes in an aquifer system.</title>
        <authorList>
            <person name="Anantharaman K."/>
            <person name="Brown C.T."/>
            <person name="Hug L.A."/>
            <person name="Sharon I."/>
            <person name="Castelle C.J."/>
            <person name="Probst A.J."/>
            <person name="Thomas B.C."/>
            <person name="Singh A."/>
            <person name="Wilkins M.J."/>
            <person name="Karaoz U."/>
            <person name="Brodie E.L."/>
            <person name="Williams K.H."/>
            <person name="Hubbard S.S."/>
            <person name="Banfield J.F."/>
        </authorList>
    </citation>
    <scope>NUCLEOTIDE SEQUENCE [LARGE SCALE GENOMIC DNA]</scope>
</reference>
<evidence type="ECO:0000256" key="1">
    <source>
        <dbReference type="SAM" id="Phobius"/>
    </source>
</evidence>
<evidence type="ECO:0000313" key="3">
    <source>
        <dbReference type="Proteomes" id="UP000178659"/>
    </source>
</evidence>